<dbReference type="AlphaFoldDB" id="A0AAU7AW43"/>
<feature type="transmembrane region" description="Helical" evidence="1">
    <location>
        <begin position="230"/>
        <end position="251"/>
    </location>
</feature>
<feature type="transmembrane region" description="Helical" evidence="1">
    <location>
        <begin position="132"/>
        <end position="156"/>
    </location>
</feature>
<gene>
    <name evidence="2" type="ORF">DSM112329_02774</name>
</gene>
<evidence type="ECO:0000313" key="2">
    <source>
        <dbReference type="EMBL" id="XAY05914.1"/>
    </source>
</evidence>
<feature type="transmembrane region" description="Helical" evidence="1">
    <location>
        <begin position="47"/>
        <end position="65"/>
    </location>
</feature>
<sequence length="281" mass="30882">MGRMSPEVMQHPLDTAWQNVFTYASWGIVLIMVVIAVRKAKTERTPFYLMAIVAAGVGAFAEPLYDVAFDLWFYDAKADGTPGAAQAHFTAFDIVQPNWTHSGYIILYAMACLYAGKRIYDGRMTRVNLFQIWLLEIAASCVFEVIGTGVNVYTYYGPYELRIGNYPLVIGVLEGTQVMLFTVLAVQIWRRVKTGWGTAALIPAFPITMLGGNFGLGWPIIIALHLDEPSFSSTIVWIGTFVSIGLCALAVRGASLFLPEPPEDEAPAPVAPPPVRERVPA</sequence>
<name>A0AAU7AW43_9ACTN</name>
<reference evidence="2" key="1">
    <citation type="submission" date="2022-12" db="EMBL/GenBank/DDBJ databases">
        <title>Paraconexibacter alkalitolerans sp. nov. and Baekduia alba sp. nov., isolated from soil and emended description of the genera Paraconexibacter (Chun et al., 2020) and Baekduia (An et al., 2020).</title>
        <authorList>
            <person name="Vieira S."/>
            <person name="Huber K.J."/>
            <person name="Geppert A."/>
            <person name="Wolf J."/>
            <person name="Neumann-Schaal M."/>
            <person name="Muesken M."/>
            <person name="Overmann J."/>
        </authorList>
    </citation>
    <scope>NUCLEOTIDE SEQUENCE</scope>
    <source>
        <strain evidence="2">AEG42_29</strain>
    </source>
</reference>
<dbReference type="RefSeq" id="WP_354702416.1">
    <property type="nucleotide sequence ID" value="NZ_CP114014.1"/>
</dbReference>
<dbReference type="KEGG" id="parq:DSM112329_02774"/>
<protein>
    <submittedName>
        <fullName evidence="2">Uncharacterized protein</fullName>
    </submittedName>
</protein>
<feature type="transmembrane region" description="Helical" evidence="1">
    <location>
        <begin position="20"/>
        <end position="40"/>
    </location>
</feature>
<dbReference type="EMBL" id="CP114014">
    <property type="protein sequence ID" value="XAY05914.1"/>
    <property type="molecule type" value="Genomic_DNA"/>
</dbReference>
<proteinExistence type="predicted"/>
<organism evidence="2">
    <name type="scientific">Paraconexibacter sp. AEG42_29</name>
    <dbReference type="NCBI Taxonomy" id="2997339"/>
    <lineage>
        <taxon>Bacteria</taxon>
        <taxon>Bacillati</taxon>
        <taxon>Actinomycetota</taxon>
        <taxon>Thermoleophilia</taxon>
        <taxon>Solirubrobacterales</taxon>
        <taxon>Paraconexibacteraceae</taxon>
        <taxon>Paraconexibacter</taxon>
    </lineage>
</organism>
<feature type="transmembrane region" description="Helical" evidence="1">
    <location>
        <begin position="201"/>
        <end position="224"/>
    </location>
</feature>
<keyword evidence="1" id="KW-1133">Transmembrane helix</keyword>
<feature type="transmembrane region" description="Helical" evidence="1">
    <location>
        <begin position="102"/>
        <end position="120"/>
    </location>
</feature>
<keyword evidence="1" id="KW-0812">Transmembrane</keyword>
<accession>A0AAU7AW43</accession>
<evidence type="ECO:0000256" key="1">
    <source>
        <dbReference type="SAM" id="Phobius"/>
    </source>
</evidence>
<keyword evidence="1" id="KW-0472">Membrane</keyword>
<feature type="transmembrane region" description="Helical" evidence="1">
    <location>
        <begin position="168"/>
        <end position="189"/>
    </location>
</feature>